<dbReference type="EMBL" id="JYON01000008">
    <property type="protein sequence ID" value="KJH71895.1"/>
    <property type="molecule type" value="Genomic_DNA"/>
</dbReference>
<dbReference type="Proteomes" id="UP000032452">
    <property type="component" value="Unassembled WGS sequence"/>
</dbReference>
<keyword evidence="2" id="KW-1185">Reference proteome</keyword>
<proteinExistence type="predicted"/>
<organism evidence="1 2">
    <name type="scientific">Aliterella atlantica CENA595</name>
    <dbReference type="NCBI Taxonomy" id="1618023"/>
    <lineage>
        <taxon>Bacteria</taxon>
        <taxon>Bacillati</taxon>
        <taxon>Cyanobacteriota</taxon>
        <taxon>Cyanophyceae</taxon>
        <taxon>Chroococcidiopsidales</taxon>
        <taxon>Aliterellaceae</taxon>
        <taxon>Aliterella</taxon>
    </lineage>
</organism>
<evidence type="ECO:0000313" key="1">
    <source>
        <dbReference type="EMBL" id="KJH71895.1"/>
    </source>
</evidence>
<name>A0A0D8ZT28_9CYAN</name>
<gene>
    <name evidence="1" type="ORF">UH38_09170</name>
</gene>
<evidence type="ECO:0000313" key="2">
    <source>
        <dbReference type="Proteomes" id="UP000032452"/>
    </source>
</evidence>
<dbReference type="AlphaFoldDB" id="A0A0D8ZT28"/>
<comment type="caution">
    <text evidence="1">The sequence shown here is derived from an EMBL/GenBank/DDBJ whole genome shotgun (WGS) entry which is preliminary data.</text>
</comment>
<accession>A0A0D8ZT28</accession>
<protein>
    <submittedName>
        <fullName evidence="1">Uncharacterized protein</fullName>
    </submittedName>
</protein>
<reference evidence="1" key="1">
    <citation type="submission" date="2015-02" db="EMBL/GenBank/DDBJ databases">
        <title>Draft genome of a novel marine cyanobacterium (Chroococcales) isolated from South Atlantic Ocean.</title>
        <authorList>
            <person name="Rigonato J."/>
            <person name="Alvarenga D.O."/>
            <person name="Branco L.H."/>
            <person name="Varani A.M."/>
            <person name="Brandini F.P."/>
            <person name="Fiore M.F."/>
        </authorList>
    </citation>
    <scope>NUCLEOTIDE SEQUENCE [LARGE SCALE GENOMIC DNA]</scope>
    <source>
        <strain evidence="1">CENA595</strain>
    </source>
</reference>
<sequence length="92" mass="10434">MFLDELYQNLAIDLTDGRNACTFILCAASLTKIVLNLRSYYAFANKLASSSVKMLALHLFLAPPHIFKNGEEQIQLITTAMDYWESACRKDK</sequence>